<feature type="domain" description="Kazal-like" evidence="9">
    <location>
        <begin position="527"/>
        <end position="579"/>
    </location>
</feature>
<dbReference type="GO" id="GO:0006811">
    <property type="term" value="P:monoatomic ion transport"/>
    <property type="evidence" value="ECO:0007669"/>
    <property type="project" value="UniProtKB-KW"/>
</dbReference>
<organism evidence="10">
    <name type="scientific">Schmidtea mediterranea</name>
    <name type="common">Freshwater planarian flatworm</name>
    <dbReference type="NCBI Taxonomy" id="79327"/>
    <lineage>
        <taxon>Eukaryota</taxon>
        <taxon>Metazoa</taxon>
        <taxon>Spiralia</taxon>
        <taxon>Lophotrochozoa</taxon>
        <taxon>Platyhelminthes</taxon>
        <taxon>Rhabditophora</taxon>
        <taxon>Seriata</taxon>
        <taxon>Tricladida</taxon>
        <taxon>Continenticola</taxon>
        <taxon>Geoplanoidea</taxon>
        <taxon>Dugesiidae</taxon>
        <taxon>Schmidtea</taxon>
    </lineage>
</organism>
<keyword evidence="4 8" id="KW-0812">Transmembrane</keyword>
<dbReference type="NCBIfam" id="TIGR00805">
    <property type="entry name" value="oat"/>
    <property type="match status" value="1"/>
</dbReference>
<dbReference type="GO" id="GO:0016323">
    <property type="term" value="C:basolateral plasma membrane"/>
    <property type="evidence" value="ECO:0007669"/>
    <property type="project" value="TreeGrafter"/>
</dbReference>
<keyword evidence="8" id="KW-0813">Transport</keyword>
<dbReference type="AlphaFoldDB" id="A0A0H3YJ35"/>
<name>A0A0H3YJ35_SCHMD</name>
<evidence type="ECO:0000256" key="1">
    <source>
        <dbReference type="ARBA" id="ARBA00004651"/>
    </source>
</evidence>
<dbReference type="Gene3D" id="1.20.1250.20">
    <property type="entry name" value="MFS general substrate transporter like domains"/>
    <property type="match status" value="1"/>
</dbReference>
<protein>
    <recommendedName>
        <fullName evidence="8">Solute carrier organic anion transporter family member</fullName>
    </recommendedName>
</protein>
<dbReference type="OrthoDB" id="5062115at2759"/>
<comment type="caution">
    <text evidence="8">Lacks conserved residue(s) required for the propagation of feature annotation.</text>
</comment>
<comment type="similarity">
    <text evidence="2 8">Belongs to the organo anion transporter (TC 2.A.60) family.</text>
</comment>
<evidence type="ECO:0000313" key="10">
    <source>
        <dbReference type="EMBL" id="AKN21546.1"/>
    </source>
</evidence>
<feature type="transmembrane region" description="Helical" evidence="8">
    <location>
        <begin position="192"/>
        <end position="216"/>
    </location>
</feature>
<feature type="transmembrane region" description="Helical" evidence="8">
    <location>
        <begin position="228"/>
        <end position="253"/>
    </location>
</feature>
<evidence type="ECO:0000256" key="8">
    <source>
        <dbReference type="RuleBase" id="RU362056"/>
    </source>
</evidence>
<feature type="transmembrane region" description="Helical" evidence="8">
    <location>
        <begin position="478"/>
        <end position="497"/>
    </location>
</feature>
<dbReference type="InterPro" id="IPR002350">
    <property type="entry name" value="Kazal_dom"/>
</dbReference>
<evidence type="ECO:0000256" key="5">
    <source>
        <dbReference type="ARBA" id="ARBA00022989"/>
    </source>
</evidence>
<keyword evidence="6 8" id="KW-0472">Membrane</keyword>
<feature type="transmembrane region" description="Helical" evidence="8">
    <location>
        <begin position="273"/>
        <end position="295"/>
    </location>
</feature>
<evidence type="ECO:0000256" key="4">
    <source>
        <dbReference type="ARBA" id="ARBA00022692"/>
    </source>
</evidence>
<keyword evidence="3" id="KW-1003">Cell membrane</keyword>
<dbReference type="CDD" id="cd17336">
    <property type="entry name" value="MFS_SLCO_OATP"/>
    <property type="match status" value="1"/>
</dbReference>
<dbReference type="EMBL" id="KT163596">
    <property type="protein sequence ID" value="AKN21546.1"/>
    <property type="molecule type" value="mRNA"/>
</dbReference>
<accession>A0A0H3YJ35</accession>
<evidence type="ECO:0000256" key="2">
    <source>
        <dbReference type="ARBA" id="ARBA00009657"/>
    </source>
</evidence>
<proteinExistence type="evidence at transcript level"/>
<dbReference type="PANTHER" id="PTHR11388:SF142">
    <property type="entry name" value="SOLUTE CARRIER ORGANIC ANION TRANSPORTER FAMILY MEMBER 5A1"/>
    <property type="match status" value="1"/>
</dbReference>
<feature type="transmembrane region" description="Helical" evidence="8">
    <location>
        <begin position="60"/>
        <end position="82"/>
    </location>
</feature>
<feature type="transmembrane region" description="Helical" evidence="8">
    <location>
        <begin position="407"/>
        <end position="430"/>
    </location>
</feature>
<evidence type="ECO:0000259" key="9">
    <source>
        <dbReference type="PROSITE" id="PS51465"/>
    </source>
</evidence>
<reference evidence="10" key="1">
    <citation type="journal article" date="2015" name="Elife">
        <title>Stem cells and fluid flow drive cyst formation in an invertebrate excretory organ.</title>
        <authorList>
            <person name="Thi-Kim Vu H."/>
            <person name="Rink J.C."/>
            <person name="McKinney S.A."/>
            <person name="McClain M."/>
            <person name="Lakshmanaperumal N."/>
            <person name="Alexander R."/>
            <person name="Sanchez Alvarado A."/>
        </authorList>
    </citation>
    <scope>NUCLEOTIDE SEQUENCE</scope>
</reference>
<keyword evidence="7" id="KW-1015">Disulfide bond</keyword>
<evidence type="ECO:0000256" key="3">
    <source>
        <dbReference type="ARBA" id="ARBA00022475"/>
    </source>
</evidence>
<keyword evidence="5 8" id="KW-1133">Transmembrane helix</keyword>
<evidence type="ECO:0000256" key="7">
    <source>
        <dbReference type="ARBA" id="ARBA00023157"/>
    </source>
</evidence>
<dbReference type="InterPro" id="IPR036259">
    <property type="entry name" value="MFS_trans_sf"/>
</dbReference>
<dbReference type="GO" id="GO:0015347">
    <property type="term" value="F:sodium-independent organic anion transmembrane transporter activity"/>
    <property type="evidence" value="ECO:0007669"/>
    <property type="project" value="TreeGrafter"/>
</dbReference>
<evidence type="ECO:0000256" key="6">
    <source>
        <dbReference type="ARBA" id="ARBA00023136"/>
    </source>
</evidence>
<comment type="subcellular location">
    <subcellularLocation>
        <location evidence="1 8">Cell membrane</location>
        <topology evidence="1 8">Multi-pass membrane protein</topology>
    </subcellularLocation>
</comment>
<sequence length="764" mass="83452">MIDNNHDITNKMSNVSKVHIISPSQPVKHDTDFEESLISHNNRCGILAWRPDCLQKFRSIYLFLLTMCVVCILQTALSAGYMSSQITTLERRFSLDSSMLGVIQSFFDVGFIVSVVFVGFLGGQGRIPLWIGCGMLIMSIGAFSFAIPEFITTYESTDGGSMGHIQLCLLKNTSNLNPSCGGGNKADWLVKFLFILGQILIGCGSSPVLSLGPTYIDDHVLPTVAPPLIALLYASSALGPVLGFGLGATMLRFPVNGKIVKGSEPGDSDWIGAWWGGYLCLGLGCAITAVFLFMFPKRVRKLKKMRNIKSLISLPKNNKNESKANTVILPKTQEIDIPVLEPVLEPLVNIKTNHTDKKPLSTPHSSNQEIQSSEVSRQMSNASIAKEYGKNLKDIPYAILSLLKNKIYIVVSLAICCEMFLVNGFAAFLPKYIENEYKVTNITSSLIAGGLIVPAGALGIIVGGLIMHRFQMSRRRAILFSIVAVIGVLVCLVLFFITGCQNPSFAGINTPLYYNSENYTSIDGKCVADNCASKCNPNGFSPVCDNKSGLTYFSPCYAGCKSMTAINDSKLYYNCSCTATTLNYQNPPTSLTAGECPLKCNSLITFVLFLTMALFLTGATQNPLLMVTMRSVQKHERAFALGFQFVILRLLAYIPSPIIYGTVIDAACVHWKRNCDERGDCLVTDLKLLNTNLIGLSFAVKSGAAIFYIILFFILPKHAHIMNPDSLSGTEDPIRDEVLIESNSNAEEKNKNQLISITSNPIGS</sequence>
<dbReference type="PROSITE" id="PS51465">
    <property type="entry name" value="KAZAL_2"/>
    <property type="match status" value="1"/>
</dbReference>
<feature type="transmembrane region" description="Helical" evidence="8">
    <location>
        <begin position="442"/>
        <end position="466"/>
    </location>
</feature>
<gene>
    <name evidence="10" type="primary">slc21a-1</name>
</gene>
<keyword evidence="8" id="KW-0406">Ion transport</keyword>
<feature type="transmembrane region" description="Helical" evidence="8">
    <location>
        <begin position="129"/>
        <end position="147"/>
    </location>
</feature>
<feature type="transmembrane region" description="Helical" evidence="8">
    <location>
        <begin position="102"/>
        <end position="122"/>
    </location>
</feature>
<feature type="transmembrane region" description="Helical" evidence="8">
    <location>
        <begin position="603"/>
        <end position="626"/>
    </location>
</feature>
<dbReference type="SUPFAM" id="SSF103473">
    <property type="entry name" value="MFS general substrate transporter"/>
    <property type="match status" value="1"/>
</dbReference>
<dbReference type="Pfam" id="PF07648">
    <property type="entry name" value="Kazal_2"/>
    <property type="match status" value="1"/>
</dbReference>
<dbReference type="Pfam" id="PF03137">
    <property type="entry name" value="OATP"/>
    <property type="match status" value="1"/>
</dbReference>
<feature type="transmembrane region" description="Helical" evidence="8">
    <location>
        <begin position="693"/>
        <end position="715"/>
    </location>
</feature>
<dbReference type="GO" id="GO:0043252">
    <property type="term" value="P:sodium-independent organic anion transport"/>
    <property type="evidence" value="ECO:0007669"/>
    <property type="project" value="TreeGrafter"/>
</dbReference>
<dbReference type="InterPro" id="IPR004156">
    <property type="entry name" value="OATP"/>
</dbReference>
<dbReference type="PANTHER" id="PTHR11388">
    <property type="entry name" value="ORGANIC ANION TRANSPORTER"/>
    <property type="match status" value="1"/>
</dbReference>